<comment type="caution">
    <text evidence="2">The sequence shown here is derived from an EMBL/GenBank/DDBJ whole genome shotgun (WGS) entry which is preliminary data.</text>
</comment>
<sequence>METQNVPSLFAVYEQPREKSATPSPSERPLTFHFLIINDAKDAVLANTSNDNKLMLPFVRPPLRQIRYMNVPSSSLYDSHHWEVESSNLEHFVQTELTIPLHILQTLRCHHYTRPTDPIQQRHVILLAVLHHRIPSHPSITWVQRNSLSTLEWDTSLLRIDVNAQIEAVFNQLANHLHFANPAPWYWLSWQYSIQSWLNRRLAHSNMLPVTSLAPVCKTGEACVLWCRVAPLHLSHTSHRRNSRHSHHRLFLKAVHSQSHEPVRTVIIAHTLPSFVPQVLAVDEHRNVIVMQSAGHLNDAPFDQKLLINTMAQFHLSSMKHLHKFQRSGLQLLDSKWLSANFHSIMHHPALTAMECYPDVRRDINYIRSKLALVQELCADISNLNLPCTLVHGDFRLHNIGARVQEGRCVYRFFDWGSAFVGHPFYDLRTLLEFDGINNASSGYSENSVHLDVDACLVQYLASWKSYASMADLRRTYELMDILRNGISLYNLTLLYDAYSGIERRKLIPRIHSEIKGLHIMLEEFDYASYP</sequence>
<organism evidence="2 3">
    <name type="scientific">Gracilariopsis chorda</name>
    <dbReference type="NCBI Taxonomy" id="448386"/>
    <lineage>
        <taxon>Eukaryota</taxon>
        <taxon>Rhodophyta</taxon>
        <taxon>Florideophyceae</taxon>
        <taxon>Rhodymeniophycidae</taxon>
        <taxon>Gracilariales</taxon>
        <taxon>Gracilariaceae</taxon>
        <taxon>Gracilariopsis</taxon>
    </lineage>
</organism>
<protein>
    <recommendedName>
        <fullName evidence="1">Aminoglycoside phosphotransferase domain-containing protein</fullName>
    </recommendedName>
</protein>
<dbReference type="InterPro" id="IPR011009">
    <property type="entry name" value="Kinase-like_dom_sf"/>
</dbReference>
<keyword evidence="3" id="KW-1185">Reference proteome</keyword>
<dbReference type="Gene3D" id="3.90.1200.10">
    <property type="match status" value="1"/>
</dbReference>
<evidence type="ECO:0000259" key="1">
    <source>
        <dbReference type="Pfam" id="PF01636"/>
    </source>
</evidence>
<dbReference type="Pfam" id="PF01636">
    <property type="entry name" value="APH"/>
    <property type="match status" value="1"/>
</dbReference>
<evidence type="ECO:0000313" key="3">
    <source>
        <dbReference type="Proteomes" id="UP000247409"/>
    </source>
</evidence>
<name>A0A2V3J3W5_9FLOR</name>
<dbReference type="OrthoDB" id="10435269at2759"/>
<accession>A0A2V3J3W5</accession>
<dbReference type="Proteomes" id="UP000247409">
    <property type="component" value="Unassembled WGS sequence"/>
</dbReference>
<dbReference type="AlphaFoldDB" id="A0A2V3J3W5"/>
<evidence type="ECO:0000313" key="2">
    <source>
        <dbReference type="EMBL" id="PXF49069.1"/>
    </source>
</evidence>
<feature type="domain" description="Aminoglycoside phosphotransferase" evidence="1">
    <location>
        <begin position="373"/>
        <end position="434"/>
    </location>
</feature>
<dbReference type="InterPro" id="IPR002575">
    <property type="entry name" value="Aminoglycoside_PTrfase"/>
</dbReference>
<reference evidence="2 3" key="1">
    <citation type="journal article" date="2018" name="Mol. Biol. Evol.">
        <title>Analysis of the draft genome of the red seaweed Gracilariopsis chorda provides insights into genome size evolution in Rhodophyta.</title>
        <authorList>
            <person name="Lee J."/>
            <person name="Yang E.C."/>
            <person name="Graf L."/>
            <person name="Yang J.H."/>
            <person name="Qiu H."/>
            <person name="Zel Zion U."/>
            <person name="Chan C.X."/>
            <person name="Stephens T.G."/>
            <person name="Weber A.P.M."/>
            <person name="Boo G.H."/>
            <person name="Boo S.M."/>
            <person name="Kim K.M."/>
            <person name="Shin Y."/>
            <person name="Jung M."/>
            <person name="Lee S.J."/>
            <person name="Yim H.S."/>
            <person name="Lee J.H."/>
            <person name="Bhattacharya D."/>
            <person name="Yoon H.S."/>
        </authorList>
    </citation>
    <scope>NUCLEOTIDE SEQUENCE [LARGE SCALE GENOMIC DNA]</scope>
    <source>
        <strain evidence="2 3">SKKU-2015</strain>
        <tissue evidence="2">Whole body</tissue>
    </source>
</reference>
<proteinExistence type="predicted"/>
<dbReference type="SUPFAM" id="SSF56112">
    <property type="entry name" value="Protein kinase-like (PK-like)"/>
    <property type="match status" value="1"/>
</dbReference>
<dbReference type="EMBL" id="NBIV01000009">
    <property type="protein sequence ID" value="PXF49069.1"/>
    <property type="molecule type" value="Genomic_DNA"/>
</dbReference>
<gene>
    <name evidence="2" type="ORF">BWQ96_01207</name>
</gene>